<dbReference type="PROSITE" id="PS51138">
    <property type="entry name" value="ENT"/>
    <property type="match status" value="1"/>
</dbReference>
<gene>
    <name evidence="4" type="ORF">ACH5RR_005898</name>
</gene>
<evidence type="ECO:0000313" key="5">
    <source>
        <dbReference type="Proteomes" id="UP001630127"/>
    </source>
</evidence>
<dbReference type="Pfam" id="PF03735">
    <property type="entry name" value="ENT"/>
    <property type="match status" value="1"/>
</dbReference>
<protein>
    <recommendedName>
        <fullName evidence="3">ENT domain-containing protein</fullName>
    </recommendedName>
</protein>
<organism evidence="4 5">
    <name type="scientific">Cinchona calisaya</name>
    <dbReference type="NCBI Taxonomy" id="153742"/>
    <lineage>
        <taxon>Eukaryota</taxon>
        <taxon>Viridiplantae</taxon>
        <taxon>Streptophyta</taxon>
        <taxon>Embryophyta</taxon>
        <taxon>Tracheophyta</taxon>
        <taxon>Spermatophyta</taxon>
        <taxon>Magnoliopsida</taxon>
        <taxon>eudicotyledons</taxon>
        <taxon>Gunneridae</taxon>
        <taxon>Pentapetalae</taxon>
        <taxon>asterids</taxon>
        <taxon>lamiids</taxon>
        <taxon>Gentianales</taxon>
        <taxon>Rubiaceae</taxon>
        <taxon>Cinchonoideae</taxon>
        <taxon>Cinchoneae</taxon>
        <taxon>Cinchona</taxon>
    </lineage>
</organism>
<dbReference type="SUPFAM" id="SSF158639">
    <property type="entry name" value="ENT-like"/>
    <property type="match status" value="1"/>
</dbReference>
<dbReference type="EMBL" id="JBJUIK010000003">
    <property type="protein sequence ID" value="KAL3532377.1"/>
    <property type="molecule type" value="Genomic_DNA"/>
</dbReference>
<dbReference type="CDD" id="cd20406">
    <property type="entry name" value="Tudor_Agenet_AtDUF_rpt2_4"/>
    <property type="match status" value="1"/>
</dbReference>
<dbReference type="InterPro" id="IPR008395">
    <property type="entry name" value="Agenet-like_dom"/>
</dbReference>
<dbReference type="SMART" id="SM01191">
    <property type="entry name" value="ENT"/>
    <property type="match status" value="1"/>
</dbReference>
<name>A0ABD3AMM1_9GENT</name>
<dbReference type="Gene3D" id="1.10.1240.40">
    <property type="entry name" value="ENT domain"/>
    <property type="match status" value="1"/>
</dbReference>
<dbReference type="Pfam" id="PF05641">
    <property type="entry name" value="Agenet"/>
    <property type="match status" value="1"/>
</dbReference>
<evidence type="ECO:0000313" key="4">
    <source>
        <dbReference type="EMBL" id="KAL3532377.1"/>
    </source>
</evidence>
<evidence type="ECO:0000256" key="1">
    <source>
        <dbReference type="ARBA" id="ARBA00004123"/>
    </source>
</evidence>
<evidence type="ECO:0000256" key="2">
    <source>
        <dbReference type="ARBA" id="ARBA00023242"/>
    </source>
</evidence>
<dbReference type="AlphaFoldDB" id="A0ABD3AMM1"/>
<dbReference type="GO" id="GO:0005634">
    <property type="term" value="C:nucleus"/>
    <property type="evidence" value="ECO:0007669"/>
    <property type="project" value="UniProtKB-SubCell"/>
</dbReference>
<proteinExistence type="predicted"/>
<accession>A0ABD3AMM1</accession>
<comment type="caution">
    <text evidence="4">The sequence shown here is derived from an EMBL/GenBank/DDBJ whole genome shotgun (WGS) entry which is preliminary data.</text>
</comment>
<dbReference type="Proteomes" id="UP001630127">
    <property type="component" value="Unassembled WGS sequence"/>
</dbReference>
<dbReference type="InterPro" id="IPR014002">
    <property type="entry name" value="Agenet_dom_plant"/>
</dbReference>
<comment type="subcellular location">
    <subcellularLocation>
        <location evidence="1">Nucleus</location>
    </subcellularLocation>
</comment>
<keyword evidence="5" id="KW-1185">Reference proteome</keyword>
<reference evidence="4 5" key="1">
    <citation type="submission" date="2024-11" db="EMBL/GenBank/DDBJ databases">
        <title>A near-complete genome assembly of Cinchona calisaya.</title>
        <authorList>
            <person name="Lian D.C."/>
            <person name="Zhao X.W."/>
            <person name="Wei L."/>
        </authorList>
    </citation>
    <scope>NUCLEOTIDE SEQUENCE [LARGE SCALE GENOMIC DNA]</scope>
    <source>
        <tissue evidence="4">Nenye</tissue>
    </source>
</reference>
<dbReference type="SMART" id="SM00743">
    <property type="entry name" value="Agenet"/>
    <property type="match status" value="2"/>
</dbReference>
<evidence type="ECO:0000259" key="3">
    <source>
        <dbReference type="PROSITE" id="PS51138"/>
    </source>
</evidence>
<dbReference type="PANTHER" id="PTHR31917:SF5">
    <property type="entry name" value="OS02G0204500 PROTEIN"/>
    <property type="match status" value="1"/>
</dbReference>
<dbReference type="InterPro" id="IPR036142">
    <property type="entry name" value="ENT_dom-like_sf"/>
</dbReference>
<feature type="domain" description="ENT" evidence="3">
    <location>
        <begin position="349"/>
        <end position="413"/>
    </location>
</feature>
<sequence length="413" mass="46961">MRYKKGSKVEVFCKDKVPSGSWCPAEVICGNGHNYTVKCDMGAKNEAIFERVSKKLIRPLPPPVQFSGNWMLGDVVEVFHGYSWKMATVSKVLSGNQFLVRLVGSLNEFKVRKFDIRLRQAWLDDKWVLVGKGSENFDDQKCSERPSMEYKRKSGSSMAIKAKLVTHEEKEHVDTEHIINFQEYHIVSGKTLKRGFRSCYPQAKAHESMQKFRAIEKDGRRHRVTVVDPSSVAERVENCAYSKKIQGEKEIYSLLNNRTAHFSEMDVDRIRMNGVVGYSQSRSLECNDTDDVTSSVGSHGLGCYNLVEWPSRILAQPVEYAEDHSSDAESVCPLHNKEVNYLCSNEEELAAEIHRLEMHAYRCTMEALHASGPLSWEQETLITNLRISLHISNDEHLMELKNLISNANSIPVG</sequence>
<dbReference type="InterPro" id="IPR005491">
    <property type="entry name" value="ENT_dom"/>
</dbReference>
<dbReference type="PANTHER" id="PTHR31917">
    <property type="entry name" value="AGENET DOMAIN-CONTAINING PROTEIN-RELATED"/>
    <property type="match status" value="1"/>
</dbReference>
<keyword evidence="2" id="KW-0539">Nucleus</keyword>